<dbReference type="PANTHER" id="PTHR35144">
    <property type="entry name" value="MEIOSIS-SPECIFIC TRANSCRIPTION FACTOR NDT80"/>
    <property type="match status" value="1"/>
</dbReference>
<feature type="DNA-binding region" description="NDT80" evidence="2">
    <location>
        <begin position="1"/>
        <end position="174"/>
    </location>
</feature>
<feature type="domain" description="NDT80" evidence="3">
    <location>
        <begin position="1"/>
        <end position="174"/>
    </location>
</feature>
<protein>
    <recommendedName>
        <fullName evidence="3">NDT80 domain-containing protein</fullName>
    </recommendedName>
</protein>
<reference evidence="4" key="1">
    <citation type="journal article" date="2023" name="Mol. Phylogenet. Evol.">
        <title>Genome-scale phylogeny and comparative genomics of the fungal order Sordariales.</title>
        <authorList>
            <person name="Hensen N."/>
            <person name="Bonometti L."/>
            <person name="Westerberg I."/>
            <person name="Brannstrom I.O."/>
            <person name="Guillou S."/>
            <person name="Cros-Aarteil S."/>
            <person name="Calhoun S."/>
            <person name="Haridas S."/>
            <person name="Kuo A."/>
            <person name="Mondo S."/>
            <person name="Pangilinan J."/>
            <person name="Riley R."/>
            <person name="LaButti K."/>
            <person name="Andreopoulos B."/>
            <person name="Lipzen A."/>
            <person name="Chen C."/>
            <person name="Yan M."/>
            <person name="Daum C."/>
            <person name="Ng V."/>
            <person name="Clum A."/>
            <person name="Steindorff A."/>
            <person name="Ohm R.A."/>
            <person name="Martin F."/>
            <person name="Silar P."/>
            <person name="Natvig D.O."/>
            <person name="Lalanne C."/>
            <person name="Gautier V."/>
            <person name="Ament-Velasquez S.L."/>
            <person name="Kruys A."/>
            <person name="Hutchinson M.I."/>
            <person name="Powell A.J."/>
            <person name="Barry K."/>
            <person name="Miller A.N."/>
            <person name="Grigoriev I.V."/>
            <person name="Debuchy R."/>
            <person name="Gladieux P."/>
            <person name="Hiltunen Thoren M."/>
            <person name="Johannesson H."/>
        </authorList>
    </citation>
    <scope>NUCLEOTIDE SEQUENCE</scope>
    <source>
        <strain evidence="4">PSN309</strain>
    </source>
</reference>
<accession>A0AAN6WPY9</accession>
<dbReference type="Gene3D" id="2.60.40.1390">
    <property type="entry name" value="NDT80 DNA-binding domain"/>
    <property type="match status" value="1"/>
</dbReference>
<evidence type="ECO:0000256" key="1">
    <source>
        <dbReference type="ARBA" id="ARBA00023125"/>
    </source>
</evidence>
<dbReference type="Pfam" id="PF05224">
    <property type="entry name" value="NDT80_PhoG"/>
    <property type="match status" value="1"/>
</dbReference>
<feature type="non-terminal residue" evidence="4">
    <location>
        <position position="1"/>
    </location>
</feature>
<sequence>TPLELDIQGKFEKGFFRDGNKWATCAFYRRFFFDMTCSYTLSPVMPADGGIQFVPQGASEVYNVREFAMTLSATTQGRVPVKLAQYPINKPKPLEFIPFSPVPDKPQPKSASKVDLPKEHTFERIQFRFPVTNNRKYDPKKQYRIVVDLLADIGGEFIKIGERRSPKVVVLSRT</sequence>
<organism evidence="4 5">
    <name type="scientific">Podospora australis</name>
    <dbReference type="NCBI Taxonomy" id="1536484"/>
    <lineage>
        <taxon>Eukaryota</taxon>
        <taxon>Fungi</taxon>
        <taxon>Dikarya</taxon>
        <taxon>Ascomycota</taxon>
        <taxon>Pezizomycotina</taxon>
        <taxon>Sordariomycetes</taxon>
        <taxon>Sordariomycetidae</taxon>
        <taxon>Sordariales</taxon>
        <taxon>Podosporaceae</taxon>
        <taxon>Podospora</taxon>
    </lineage>
</organism>
<dbReference type="GO" id="GO:0003677">
    <property type="term" value="F:DNA binding"/>
    <property type="evidence" value="ECO:0007669"/>
    <property type="project" value="UniProtKB-KW"/>
</dbReference>
<dbReference type="InterPro" id="IPR008967">
    <property type="entry name" value="p53-like_TF_DNA-bd_sf"/>
</dbReference>
<keyword evidence="5" id="KW-1185">Reference proteome</keyword>
<dbReference type="InterPro" id="IPR024061">
    <property type="entry name" value="NDT80_DNA-bd_dom"/>
</dbReference>
<dbReference type="GO" id="GO:0045944">
    <property type="term" value="P:positive regulation of transcription by RNA polymerase II"/>
    <property type="evidence" value="ECO:0007669"/>
    <property type="project" value="TreeGrafter"/>
</dbReference>
<dbReference type="AlphaFoldDB" id="A0AAN6WPY9"/>
<dbReference type="SUPFAM" id="SSF49417">
    <property type="entry name" value="p53-like transcription factors"/>
    <property type="match status" value="1"/>
</dbReference>
<dbReference type="GO" id="GO:0000228">
    <property type="term" value="C:nuclear chromosome"/>
    <property type="evidence" value="ECO:0007669"/>
    <property type="project" value="TreeGrafter"/>
</dbReference>
<dbReference type="GO" id="GO:0051321">
    <property type="term" value="P:meiotic cell cycle"/>
    <property type="evidence" value="ECO:0007669"/>
    <property type="project" value="TreeGrafter"/>
</dbReference>
<dbReference type="InterPro" id="IPR037141">
    <property type="entry name" value="NDT80_DNA-bd_dom_sf"/>
</dbReference>
<evidence type="ECO:0000313" key="4">
    <source>
        <dbReference type="EMBL" id="KAK4184247.1"/>
    </source>
</evidence>
<dbReference type="InterPro" id="IPR052605">
    <property type="entry name" value="Fungal_trans_regulator"/>
</dbReference>
<evidence type="ECO:0000259" key="3">
    <source>
        <dbReference type="PROSITE" id="PS51517"/>
    </source>
</evidence>
<reference evidence="4" key="2">
    <citation type="submission" date="2023-05" db="EMBL/GenBank/DDBJ databases">
        <authorList>
            <consortium name="Lawrence Berkeley National Laboratory"/>
            <person name="Steindorff A."/>
            <person name="Hensen N."/>
            <person name="Bonometti L."/>
            <person name="Westerberg I."/>
            <person name="Brannstrom I.O."/>
            <person name="Guillou S."/>
            <person name="Cros-Aarteil S."/>
            <person name="Calhoun S."/>
            <person name="Haridas S."/>
            <person name="Kuo A."/>
            <person name="Mondo S."/>
            <person name="Pangilinan J."/>
            <person name="Riley R."/>
            <person name="Labutti K."/>
            <person name="Andreopoulos B."/>
            <person name="Lipzen A."/>
            <person name="Chen C."/>
            <person name="Yanf M."/>
            <person name="Daum C."/>
            <person name="Ng V."/>
            <person name="Clum A."/>
            <person name="Ohm R."/>
            <person name="Martin F."/>
            <person name="Silar P."/>
            <person name="Natvig D."/>
            <person name="Lalanne C."/>
            <person name="Gautier V."/>
            <person name="Ament-Velasquez S.L."/>
            <person name="Kruys A."/>
            <person name="Hutchinson M.I."/>
            <person name="Powell A.J."/>
            <person name="Barry K."/>
            <person name="Miller A.N."/>
            <person name="Grigoriev I.V."/>
            <person name="Debuchy R."/>
            <person name="Gladieux P."/>
            <person name="Thoren M.H."/>
            <person name="Johannesson H."/>
        </authorList>
    </citation>
    <scope>NUCLEOTIDE SEQUENCE</scope>
    <source>
        <strain evidence="4">PSN309</strain>
    </source>
</reference>
<keyword evidence="1 2" id="KW-0238">DNA-binding</keyword>
<dbReference type="GO" id="GO:0003700">
    <property type="term" value="F:DNA-binding transcription factor activity"/>
    <property type="evidence" value="ECO:0007669"/>
    <property type="project" value="UniProtKB-UniRule"/>
</dbReference>
<feature type="non-terminal residue" evidence="4">
    <location>
        <position position="174"/>
    </location>
</feature>
<dbReference type="EMBL" id="MU864498">
    <property type="protein sequence ID" value="KAK4184247.1"/>
    <property type="molecule type" value="Genomic_DNA"/>
</dbReference>
<dbReference type="PROSITE" id="PS51517">
    <property type="entry name" value="NDT80"/>
    <property type="match status" value="1"/>
</dbReference>
<proteinExistence type="predicted"/>
<evidence type="ECO:0000313" key="5">
    <source>
        <dbReference type="Proteomes" id="UP001302126"/>
    </source>
</evidence>
<name>A0AAN6WPY9_9PEZI</name>
<dbReference type="PANTHER" id="PTHR35144:SF2">
    <property type="entry name" value="MEIOSIS-SPECIFIC TRANSCRIPTION FACTOR NDT80"/>
    <property type="match status" value="1"/>
</dbReference>
<dbReference type="Proteomes" id="UP001302126">
    <property type="component" value="Unassembled WGS sequence"/>
</dbReference>
<gene>
    <name evidence="4" type="ORF">QBC35DRAFT_343824</name>
</gene>
<comment type="caution">
    <text evidence="4">The sequence shown here is derived from an EMBL/GenBank/DDBJ whole genome shotgun (WGS) entry which is preliminary data.</text>
</comment>
<evidence type="ECO:0000256" key="2">
    <source>
        <dbReference type="PROSITE-ProRule" id="PRU00850"/>
    </source>
</evidence>